<organism evidence="2 3">
    <name type="scientific">Euzebya pacifica</name>
    <dbReference type="NCBI Taxonomy" id="1608957"/>
    <lineage>
        <taxon>Bacteria</taxon>
        <taxon>Bacillati</taxon>
        <taxon>Actinomycetota</taxon>
        <taxon>Nitriliruptoria</taxon>
        <taxon>Euzebyales</taxon>
    </lineage>
</organism>
<evidence type="ECO:0000259" key="1">
    <source>
        <dbReference type="Pfam" id="PF01272"/>
    </source>
</evidence>
<protein>
    <submittedName>
        <fullName evidence="2">Transcription elongation factor GreA</fullName>
    </submittedName>
</protein>
<dbReference type="KEGG" id="euz:DVS28_a0132"/>
<dbReference type="PANTHER" id="PTHR30437:SF4">
    <property type="entry name" value="TRANSCRIPTION ELONGATION FACTOR GREA"/>
    <property type="match status" value="1"/>
</dbReference>
<dbReference type="Proteomes" id="UP000264006">
    <property type="component" value="Chromosome"/>
</dbReference>
<keyword evidence="3" id="KW-1185">Reference proteome</keyword>
<dbReference type="PANTHER" id="PTHR30437">
    <property type="entry name" value="TRANSCRIPTION ELONGATION FACTOR GREA"/>
    <property type="match status" value="1"/>
</dbReference>
<dbReference type="InterPro" id="IPR001437">
    <property type="entry name" value="Tscrpt_elong_fac_GreA/B_C"/>
</dbReference>
<dbReference type="GO" id="GO:0003677">
    <property type="term" value="F:DNA binding"/>
    <property type="evidence" value="ECO:0007669"/>
    <property type="project" value="InterPro"/>
</dbReference>
<dbReference type="OrthoDB" id="3823115at2"/>
<name>A0A346XRJ3_9ACTN</name>
<dbReference type="EMBL" id="CP031165">
    <property type="protein sequence ID" value="AXV04840.1"/>
    <property type="molecule type" value="Genomic_DNA"/>
</dbReference>
<reference evidence="2 3" key="1">
    <citation type="submission" date="2018-09" db="EMBL/GenBank/DDBJ databases">
        <title>Complete genome sequence of Euzebya sp. DY32-46 isolated from seawater of Pacific Ocean.</title>
        <authorList>
            <person name="Xu L."/>
            <person name="Wu Y.-H."/>
            <person name="Xu X.-W."/>
        </authorList>
    </citation>
    <scope>NUCLEOTIDE SEQUENCE [LARGE SCALE GENOMIC DNA]</scope>
    <source>
        <strain evidence="2 3">DY32-46</strain>
    </source>
</reference>
<accession>A0A346XRJ3</accession>
<proteinExistence type="predicted"/>
<keyword evidence="2" id="KW-0251">Elongation factor</keyword>
<dbReference type="GO" id="GO:0032784">
    <property type="term" value="P:regulation of DNA-templated transcription elongation"/>
    <property type="evidence" value="ECO:0007669"/>
    <property type="project" value="InterPro"/>
</dbReference>
<dbReference type="Pfam" id="PF01272">
    <property type="entry name" value="GreA_GreB"/>
    <property type="match status" value="1"/>
</dbReference>
<evidence type="ECO:0000313" key="3">
    <source>
        <dbReference type="Proteomes" id="UP000264006"/>
    </source>
</evidence>
<dbReference type="InterPro" id="IPR036953">
    <property type="entry name" value="GreA/GreB_C_sf"/>
</dbReference>
<dbReference type="GO" id="GO:0070063">
    <property type="term" value="F:RNA polymerase binding"/>
    <property type="evidence" value="ECO:0007669"/>
    <property type="project" value="InterPro"/>
</dbReference>
<keyword evidence="2" id="KW-0648">Protein biosynthesis</keyword>
<sequence length="144" mass="15473">MSKVMLSTTPVVLTTAGRAGLQERLASARRAAAGTDEGSAERQRFLAEITAMEDALRQSVAVEEVQEDPTIVELGDEVVVQDAVGAEETVRIVHPLEARQGADHISVDSPLARALLGHRPGERVLVDAPAGPYELTILDRRRLS</sequence>
<dbReference type="SUPFAM" id="SSF54534">
    <property type="entry name" value="FKBP-like"/>
    <property type="match status" value="1"/>
</dbReference>
<dbReference type="PROSITE" id="PS00830">
    <property type="entry name" value="GREAB_2"/>
    <property type="match status" value="1"/>
</dbReference>
<dbReference type="Gene3D" id="3.10.50.30">
    <property type="entry name" value="Transcription elongation factor, GreA/GreB, C-terminal domain"/>
    <property type="match status" value="1"/>
</dbReference>
<evidence type="ECO:0000313" key="2">
    <source>
        <dbReference type="EMBL" id="AXV04840.1"/>
    </source>
</evidence>
<dbReference type="InterPro" id="IPR023459">
    <property type="entry name" value="Tscrpt_elong_fac_GreA/B_fam"/>
</dbReference>
<dbReference type="GO" id="GO:0006354">
    <property type="term" value="P:DNA-templated transcription elongation"/>
    <property type="evidence" value="ECO:0007669"/>
    <property type="project" value="TreeGrafter"/>
</dbReference>
<dbReference type="AlphaFoldDB" id="A0A346XRJ3"/>
<gene>
    <name evidence="2" type="ORF">DVS28_a0132</name>
</gene>
<feature type="domain" description="Transcription elongation factor GreA/GreB C-terminal" evidence="1">
    <location>
        <begin position="70"/>
        <end position="139"/>
    </location>
</feature>
<dbReference type="RefSeq" id="WP_114589730.1">
    <property type="nucleotide sequence ID" value="NZ_CP031165.1"/>
</dbReference>
<dbReference type="GO" id="GO:0003746">
    <property type="term" value="F:translation elongation factor activity"/>
    <property type="evidence" value="ECO:0007669"/>
    <property type="project" value="UniProtKB-KW"/>
</dbReference>
<dbReference type="PIRSF" id="PIRSF006092">
    <property type="entry name" value="GreA_GreB"/>
    <property type="match status" value="1"/>
</dbReference>
<dbReference type="InterPro" id="IPR018151">
    <property type="entry name" value="TF_GreA/GreB_CS"/>
</dbReference>